<dbReference type="InterPro" id="IPR014710">
    <property type="entry name" value="RmlC-like_jellyroll"/>
</dbReference>
<keyword evidence="3" id="KW-0804">Transcription</keyword>
<dbReference type="InterPro" id="IPR000595">
    <property type="entry name" value="cNMP-bd_dom"/>
</dbReference>
<dbReference type="InterPro" id="IPR012318">
    <property type="entry name" value="HTH_CRP"/>
</dbReference>
<evidence type="ECO:0008006" key="7">
    <source>
        <dbReference type="Google" id="ProtNLM"/>
    </source>
</evidence>
<organism evidence="6">
    <name type="scientific">uncultured Gemmatimonadaceae bacterium</name>
    <dbReference type="NCBI Taxonomy" id="246130"/>
    <lineage>
        <taxon>Bacteria</taxon>
        <taxon>Pseudomonadati</taxon>
        <taxon>Gemmatimonadota</taxon>
        <taxon>Gemmatimonadia</taxon>
        <taxon>Gemmatimonadales</taxon>
        <taxon>Gemmatimonadaceae</taxon>
        <taxon>environmental samples</taxon>
    </lineage>
</organism>
<evidence type="ECO:0000313" key="6">
    <source>
        <dbReference type="EMBL" id="CAA9354592.1"/>
    </source>
</evidence>
<dbReference type="GO" id="GO:0005829">
    <property type="term" value="C:cytosol"/>
    <property type="evidence" value="ECO:0007669"/>
    <property type="project" value="TreeGrafter"/>
</dbReference>
<dbReference type="InterPro" id="IPR050397">
    <property type="entry name" value="Env_Response_Regulators"/>
</dbReference>
<dbReference type="InterPro" id="IPR036390">
    <property type="entry name" value="WH_DNA-bd_sf"/>
</dbReference>
<dbReference type="InterPro" id="IPR018490">
    <property type="entry name" value="cNMP-bd_dom_sf"/>
</dbReference>
<evidence type="ECO:0000256" key="1">
    <source>
        <dbReference type="ARBA" id="ARBA00023015"/>
    </source>
</evidence>
<reference evidence="6" key="1">
    <citation type="submission" date="2020-02" db="EMBL/GenBank/DDBJ databases">
        <authorList>
            <person name="Meier V. D."/>
        </authorList>
    </citation>
    <scope>NUCLEOTIDE SEQUENCE</scope>
    <source>
        <strain evidence="6">AVDCRST_MAG40</strain>
    </source>
</reference>
<feature type="domain" description="HTH crp-type" evidence="5">
    <location>
        <begin position="143"/>
        <end position="215"/>
    </location>
</feature>
<protein>
    <recommendedName>
        <fullName evidence="7">cAMP-binding proteins - catabolite gene activator and regulatory subunit of cAMP-dependent protein kinases</fullName>
    </recommendedName>
</protein>
<evidence type="ECO:0000259" key="4">
    <source>
        <dbReference type="PROSITE" id="PS50042"/>
    </source>
</evidence>
<keyword evidence="2" id="KW-0238">DNA-binding</keyword>
<name>A0A6J4MCE2_9BACT</name>
<dbReference type="CDD" id="cd00038">
    <property type="entry name" value="CAP_ED"/>
    <property type="match status" value="1"/>
</dbReference>
<proteinExistence type="predicted"/>
<dbReference type="EMBL" id="CADCTX010000847">
    <property type="protein sequence ID" value="CAA9354592.1"/>
    <property type="molecule type" value="Genomic_DNA"/>
</dbReference>
<dbReference type="GO" id="GO:0003677">
    <property type="term" value="F:DNA binding"/>
    <property type="evidence" value="ECO:0007669"/>
    <property type="project" value="UniProtKB-KW"/>
</dbReference>
<dbReference type="SUPFAM" id="SSF51206">
    <property type="entry name" value="cAMP-binding domain-like"/>
    <property type="match status" value="1"/>
</dbReference>
<sequence>MIDAPIGYNAPRLSQSEIEATAKYAAKANWPQGFTLYQRGAAADGVFIVLRGRIVLRSRVKAGRGFVPVVATRGETFGTEGLARAGCYVTDARADEPSETLHLSGARFRAFVREQPQQALSLMGQVMAEHSQLLEKLRELATLSVEQRLVSTLLRMGHQHGTPGGDGRITLDAAQYRLLCEMVGATRESVSLVLARLAADGLAERRGTLYVIAPAADLMERLGQQWRDAEVALPSTQMGDMSDGRMAL</sequence>
<dbReference type="GO" id="GO:0003700">
    <property type="term" value="F:DNA-binding transcription factor activity"/>
    <property type="evidence" value="ECO:0007669"/>
    <property type="project" value="TreeGrafter"/>
</dbReference>
<evidence type="ECO:0000256" key="2">
    <source>
        <dbReference type="ARBA" id="ARBA00023125"/>
    </source>
</evidence>
<evidence type="ECO:0000259" key="5">
    <source>
        <dbReference type="PROSITE" id="PS51063"/>
    </source>
</evidence>
<dbReference type="Pfam" id="PF00027">
    <property type="entry name" value="cNMP_binding"/>
    <property type="match status" value="1"/>
</dbReference>
<evidence type="ECO:0000256" key="3">
    <source>
        <dbReference type="ARBA" id="ARBA00023163"/>
    </source>
</evidence>
<dbReference type="Pfam" id="PF13545">
    <property type="entry name" value="HTH_Crp_2"/>
    <property type="match status" value="1"/>
</dbReference>
<dbReference type="PROSITE" id="PS51063">
    <property type="entry name" value="HTH_CRP_2"/>
    <property type="match status" value="1"/>
</dbReference>
<dbReference type="PROSITE" id="PS50042">
    <property type="entry name" value="CNMP_BINDING_3"/>
    <property type="match status" value="1"/>
</dbReference>
<dbReference type="AlphaFoldDB" id="A0A6J4MCE2"/>
<dbReference type="PANTHER" id="PTHR24567">
    <property type="entry name" value="CRP FAMILY TRANSCRIPTIONAL REGULATORY PROTEIN"/>
    <property type="match status" value="1"/>
</dbReference>
<keyword evidence="1" id="KW-0805">Transcription regulation</keyword>
<dbReference type="SUPFAM" id="SSF46785">
    <property type="entry name" value="Winged helix' DNA-binding domain"/>
    <property type="match status" value="1"/>
</dbReference>
<dbReference type="SMART" id="SM00100">
    <property type="entry name" value="cNMP"/>
    <property type="match status" value="1"/>
</dbReference>
<accession>A0A6J4MCE2</accession>
<dbReference type="Gene3D" id="2.60.120.10">
    <property type="entry name" value="Jelly Rolls"/>
    <property type="match status" value="1"/>
</dbReference>
<dbReference type="PANTHER" id="PTHR24567:SF77">
    <property type="entry name" value="NUCLEOSIDE-RESPONSIVE TRANSCRIPTIONAL ACTIVATOR OF NUCLEOSIDE UTILIZATION DEOR"/>
    <property type="match status" value="1"/>
</dbReference>
<feature type="domain" description="Cyclic nucleotide-binding" evidence="4">
    <location>
        <begin position="9"/>
        <end position="112"/>
    </location>
</feature>
<gene>
    <name evidence="6" type="ORF">AVDCRST_MAG40-3084</name>
</gene>